<gene>
    <name evidence="2" type="ORF">GW779_04930</name>
    <name evidence="1" type="ORF">GW910_01340</name>
</gene>
<comment type="caution">
    <text evidence="2">The sequence shown here is derived from an EMBL/GenBank/DDBJ whole genome shotgun (WGS) entry which is preliminary data.</text>
</comment>
<evidence type="ECO:0000313" key="3">
    <source>
        <dbReference type="Proteomes" id="UP000738826"/>
    </source>
</evidence>
<dbReference type="Proteomes" id="UP000768163">
    <property type="component" value="Unassembled WGS sequence"/>
</dbReference>
<reference evidence="2" key="1">
    <citation type="submission" date="2019-11" db="EMBL/GenBank/DDBJ databases">
        <title>Lipid analysis of CO2-rich subsurface aquifers suggests an autotrophy-based deep biosphere with lysolipids enriched in CPR bacteria.</title>
        <authorList>
            <person name="Probst A.J."/>
            <person name="Elling F.J."/>
            <person name="Castelle C.J."/>
            <person name="Zhu Q."/>
            <person name="Elvert M."/>
            <person name="Birarda G."/>
            <person name="Holman H.-Y."/>
            <person name="Lane K.R."/>
            <person name="Ladd B."/>
            <person name="Ryan M.C."/>
            <person name="Woyke T."/>
            <person name="Hinrichs K.-U."/>
            <person name="Banfield J.F."/>
        </authorList>
    </citation>
    <scope>NUCLEOTIDE SEQUENCE</scope>
    <source>
        <strain evidence="1">CG_2015-01_33_1645</strain>
        <strain evidence="2">CG_2015-04_33_537</strain>
    </source>
</reference>
<protein>
    <submittedName>
        <fullName evidence="2">Uncharacterized protein</fullName>
    </submittedName>
</protein>
<dbReference type="Proteomes" id="UP000738826">
    <property type="component" value="Unassembled WGS sequence"/>
</dbReference>
<organism evidence="2 3">
    <name type="scientific">Candidatus Altarchaeum hamiconexum</name>
    <dbReference type="NCBI Taxonomy" id="1803513"/>
    <lineage>
        <taxon>Archaea</taxon>
        <taxon>Candidatus Altarchaeota</taxon>
        <taxon>Candidatus Altiarchaeia</taxon>
        <taxon>Candidatus Altarchaeales</taxon>
        <taxon>Candidatus Altarchaeaceae</taxon>
        <taxon>Candidatus Altarchaeum</taxon>
    </lineage>
</organism>
<sequence>MKDANFPHWRQTEWIGCPKYGSGMVGLVASMLKIRPRLYANHIFEQ</sequence>
<evidence type="ECO:0000313" key="1">
    <source>
        <dbReference type="EMBL" id="NCN64707.1"/>
    </source>
</evidence>
<accession>A0A8J7YW18</accession>
<dbReference type="EMBL" id="JAACQH010000104">
    <property type="protein sequence ID" value="NCS91734.1"/>
    <property type="molecule type" value="Genomic_DNA"/>
</dbReference>
<proteinExistence type="predicted"/>
<evidence type="ECO:0000313" key="2">
    <source>
        <dbReference type="EMBL" id="NCS91734.1"/>
    </source>
</evidence>
<name>A0A8J7YW18_9ARCH</name>
<dbReference type="AlphaFoldDB" id="A0A8J7YW18"/>
<dbReference type="EMBL" id="JAACVF010000035">
    <property type="protein sequence ID" value="NCN64707.1"/>
    <property type="molecule type" value="Genomic_DNA"/>
</dbReference>